<dbReference type="EMBL" id="HACG01032489">
    <property type="protein sequence ID" value="CEK79354.1"/>
    <property type="molecule type" value="Transcribed_RNA"/>
</dbReference>
<comment type="similarity">
    <text evidence="1 4">Belongs to the tRNA pseudouridine synthase TruA family.</text>
</comment>
<dbReference type="Gene3D" id="3.30.70.580">
    <property type="entry name" value="Pseudouridine synthase I, catalytic domain, N-terminal subdomain"/>
    <property type="match status" value="1"/>
</dbReference>
<dbReference type="GO" id="GO:0003723">
    <property type="term" value="F:RNA binding"/>
    <property type="evidence" value="ECO:0007669"/>
    <property type="project" value="InterPro"/>
</dbReference>
<accession>A0A0B7AEC8</accession>
<evidence type="ECO:0000313" key="6">
    <source>
        <dbReference type="EMBL" id="CEK79354.1"/>
    </source>
</evidence>
<dbReference type="GO" id="GO:0160147">
    <property type="term" value="F:tRNA pseudouridine(38-40) synthase activity"/>
    <property type="evidence" value="ECO:0007669"/>
    <property type="project" value="UniProtKB-EC"/>
</dbReference>
<keyword evidence="2 4" id="KW-0819">tRNA processing</keyword>
<sequence>MGRYLIYFSYFGTRYSGVQSRKGVLVKGSPLKTISGALEEALKRLRPSNEIGVTVSSRTDKGVHAVKNSCHVDLVYPSDGKCYSSDVVTNVMNTYLVNHGEDIRVLQTRQVPDTFNSRFGAKYRRYVYRLGHTPDVQYGQQDASGNIDPFVRKSRKHFHKRSRFVVGEPLCTLDSCKTGIYNYRLDINKLISAADMVSGIHNYTSFTATTKDKYGYVPNPVKLLTIGVKRGQPFGHQLQKHGMNVTDKIEFWDVHVMSKSFLYKQIRRLVGSMVLVARNTISLDDLRDILNNPRKDFRFAGQMTASESGLFLLDVGYDPKDLEFVPTEETEATSDINQAAYVDVHNQNERIENKLHLYNHTDDAENDIFIEDCDVNSSPPSSKFYSTVVKIDPCLVEVSKSS</sequence>
<feature type="domain" description="Pseudouridine synthase I TruA alpha/beta" evidence="5">
    <location>
        <begin position="194"/>
        <end position="318"/>
    </location>
</feature>
<gene>
    <name evidence="6" type="primary">ORF114972</name>
    <name evidence="7" type="synonym">ORF114974</name>
</gene>
<evidence type="ECO:0000259" key="5">
    <source>
        <dbReference type="Pfam" id="PF01416"/>
    </source>
</evidence>
<keyword evidence="3 4" id="KW-0413">Isomerase</keyword>
<proteinExistence type="inferred from homology"/>
<dbReference type="PANTHER" id="PTHR11142:SF0">
    <property type="entry name" value="TRNA PSEUDOURIDINE SYNTHASE-LIKE 1"/>
    <property type="match status" value="1"/>
</dbReference>
<dbReference type="EMBL" id="HACG01032490">
    <property type="protein sequence ID" value="CEK79355.1"/>
    <property type="molecule type" value="Transcribed_RNA"/>
</dbReference>
<dbReference type="EC" id="5.4.99.12" evidence="4"/>
<dbReference type="HAMAP" id="MF_00171">
    <property type="entry name" value="TruA"/>
    <property type="match status" value="1"/>
</dbReference>
<evidence type="ECO:0000256" key="1">
    <source>
        <dbReference type="ARBA" id="ARBA00009375"/>
    </source>
</evidence>
<dbReference type="InterPro" id="IPR001406">
    <property type="entry name" value="PsdUridine_synth_TruA"/>
</dbReference>
<dbReference type="AlphaFoldDB" id="A0A0B7AEC8"/>
<dbReference type="InterPro" id="IPR020103">
    <property type="entry name" value="PsdUridine_synth_cat_dom_sf"/>
</dbReference>
<dbReference type="PANTHER" id="PTHR11142">
    <property type="entry name" value="PSEUDOURIDYLATE SYNTHASE"/>
    <property type="match status" value="1"/>
</dbReference>
<protein>
    <recommendedName>
        <fullName evidence="4">tRNA pseudouridine synthase</fullName>
        <ecNumber evidence="4">5.4.99.12</ecNumber>
    </recommendedName>
</protein>
<evidence type="ECO:0000256" key="4">
    <source>
        <dbReference type="RuleBase" id="RU003792"/>
    </source>
</evidence>
<dbReference type="SUPFAM" id="SSF55120">
    <property type="entry name" value="Pseudouridine synthase"/>
    <property type="match status" value="1"/>
</dbReference>
<evidence type="ECO:0000313" key="7">
    <source>
        <dbReference type="EMBL" id="CEK79355.1"/>
    </source>
</evidence>
<dbReference type="GO" id="GO:0031119">
    <property type="term" value="P:tRNA pseudouridine synthesis"/>
    <property type="evidence" value="ECO:0007669"/>
    <property type="project" value="TreeGrafter"/>
</dbReference>
<evidence type="ECO:0000256" key="2">
    <source>
        <dbReference type="ARBA" id="ARBA00022694"/>
    </source>
</evidence>
<dbReference type="InterPro" id="IPR020097">
    <property type="entry name" value="PsdUridine_synth_TruA_a/b_dom"/>
</dbReference>
<name>A0A0B7AEC8_9EUPU</name>
<dbReference type="Pfam" id="PF01416">
    <property type="entry name" value="PseudoU_synth_1"/>
    <property type="match status" value="1"/>
</dbReference>
<reference evidence="6" key="1">
    <citation type="submission" date="2014-12" db="EMBL/GenBank/DDBJ databases">
        <title>Insight into the proteome of Arion vulgaris.</title>
        <authorList>
            <person name="Aradska J."/>
            <person name="Bulat T."/>
            <person name="Smidak R."/>
            <person name="Sarate P."/>
            <person name="Gangsoo J."/>
            <person name="Sialana F."/>
            <person name="Bilban M."/>
            <person name="Lubec G."/>
        </authorList>
    </citation>
    <scope>NUCLEOTIDE SEQUENCE</scope>
    <source>
        <tissue evidence="6">Skin</tissue>
    </source>
</reference>
<comment type="catalytic activity">
    <reaction evidence="4">
        <text>uridine(38/39/40) in tRNA = pseudouridine(38/39/40) in tRNA</text>
        <dbReference type="Rhea" id="RHEA:22376"/>
        <dbReference type="Rhea" id="RHEA-COMP:10085"/>
        <dbReference type="Rhea" id="RHEA-COMP:10087"/>
        <dbReference type="ChEBI" id="CHEBI:65314"/>
        <dbReference type="ChEBI" id="CHEBI:65315"/>
        <dbReference type="EC" id="5.4.99.12"/>
    </reaction>
</comment>
<dbReference type="InterPro" id="IPR020095">
    <property type="entry name" value="PsdUridine_synth_TruA_C"/>
</dbReference>
<dbReference type="InterPro" id="IPR020094">
    <property type="entry name" value="TruA/RsuA/RluB/E/F_N"/>
</dbReference>
<dbReference type="Gene3D" id="3.30.70.660">
    <property type="entry name" value="Pseudouridine synthase I, catalytic domain, C-terminal subdomain"/>
    <property type="match status" value="1"/>
</dbReference>
<evidence type="ECO:0000256" key="3">
    <source>
        <dbReference type="ARBA" id="ARBA00023235"/>
    </source>
</evidence>
<organism evidence="6">
    <name type="scientific">Arion vulgaris</name>
    <dbReference type="NCBI Taxonomy" id="1028688"/>
    <lineage>
        <taxon>Eukaryota</taxon>
        <taxon>Metazoa</taxon>
        <taxon>Spiralia</taxon>
        <taxon>Lophotrochozoa</taxon>
        <taxon>Mollusca</taxon>
        <taxon>Gastropoda</taxon>
        <taxon>Heterobranchia</taxon>
        <taxon>Euthyneura</taxon>
        <taxon>Panpulmonata</taxon>
        <taxon>Eupulmonata</taxon>
        <taxon>Stylommatophora</taxon>
        <taxon>Helicina</taxon>
        <taxon>Arionoidea</taxon>
        <taxon>Arionidae</taxon>
        <taxon>Arion</taxon>
    </lineage>
</organism>